<keyword evidence="2" id="KW-1185">Reference proteome</keyword>
<protein>
    <submittedName>
        <fullName evidence="1">Uncharacterized protein</fullName>
    </submittedName>
</protein>
<evidence type="ECO:0000313" key="1">
    <source>
        <dbReference type="EMBL" id="GED97605.1"/>
    </source>
</evidence>
<dbReference type="Proteomes" id="UP000444980">
    <property type="component" value="Unassembled WGS sequence"/>
</dbReference>
<organism evidence="1 2">
    <name type="scientific">Gordonia crocea</name>
    <dbReference type="NCBI Taxonomy" id="589162"/>
    <lineage>
        <taxon>Bacteria</taxon>
        <taxon>Bacillati</taxon>
        <taxon>Actinomycetota</taxon>
        <taxon>Actinomycetes</taxon>
        <taxon>Mycobacteriales</taxon>
        <taxon>Gordoniaceae</taxon>
        <taxon>Gordonia</taxon>
    </lineage>
</organism>
<proteinExistence type="predicted"/>
<reference evidence="2" key="1">
    <citation type="submission" date="2019-06" db="EMBL/GenBank/DDBJ databases">
        <title>Gordonia isolated from sludge of a wastewater treatment plant.</title>
        <authorList>
            <person name="Tamura T."/>
            <person name="Aoyama K."/>
            <person name="Kang Y."/>
            <person name="Saito S."/>
            <person name="Akiyama N."/>
            <person name="Yazawa K."/>
            <person name="Gonoi T."/>
            <person name="Mikami Y."/>
        </authorList>
    </citation>
    <scope>NUCLEOTIDE SEQUENCE [LARGE SCALE GENOMIC DNA]</scope>
    <source>
        <strain evidence="2">NBRC 107697</strain>
    </source>
</reference>
<evidence type="ECO:0000313" key="2">
    <source>
        <dbReference type="Proteomes" id="UP000444980"/>
    </source>
</evidence>
<dbReference type="AlphaFoldDB" id="A0A7I9UWU8"/>
<comment type="caution">
    <text evidence="1">The sequence shown here is derived from an EMBL/GenBank/DDBJ whole genome shotgun (WGS) entry which is preliminary data.</text>
</comment>
<accession>A0A7I9UWU8</accession>
<name>A0A7I9UWU8_9ACTN</name>
<dbReference type="EMBL" id="BJOU01000001">
    <property type="protein sequence ID" value="GED97605.1"/>
    <property type="molecule type" value="Genomic_DNA"/>
</dbReference>
<sequence>MVGAGHADAQLRPGKYTMISKSNGPYGMLPATRTPVTVCRNGALSTQNTADCAWSVLPTADGGIVVGYESTWSWIYFRQQGNGYVGTQSYTGSTNPSTLILVPRR</sequence>
<gene>
    <name evidence="1" type="ORF">nbrc107697_16440</name>
</gene>